<sequence length="437" mass="48479">MPTTKKANTFVWKFSALTIFVTMLPHCFVTPVHAFVIETKGGPKIRTEDGNFELGFNARAHLDVHSFNADMAHDTPPFGSQVPNLDDRSGFNWRRTYTTLTGKIYDLNFKFENDFAAGSFPSSLRETWLSTRLGPGQIILGQFKPYRGMEELTSSNEITMMERPSTSSTGIYSGRQFLVGVGYKGIVADQLGYSADVMTLANAGTSYKGMTYGTRLYWFPFKEDGKTLHFGFSYSADEPGPRSLRARIVDIYGGRRGISKSLGIAGASASTGEESKQTTFAAEAACSMGPMTLQGEYANSTLDDTHLLAGVQKDSTIQAYYVQGSWFVTGEKTLYRKDRGAFGKPKPISRWGALELAVRYDVAENLDQNLMEDPCRTRTTKCRVEVLTLGANWYVRQGLRFMLNYYLTEASIGNSGPGTPNRKDSPSVISFRTQLSF</sequence>
<organism evidence="2 3">
    <name type="scientific">Nitrosospira multiformis</name>
    <dbReference type="NCBI Taxonomy" id="1231"/>
    <lineage>
        <taxon>Bacteria</taxon>
        <taxon>Pseudomonadati</taxon>
        <taxon>Pseudomonadota</taxon>
        <taxon>Betaproteobacteria</taxon>
        <taxon>Nitrosomonadales</taxon>
        <taxon>Nitrosomonadaceae</taxon>
        <taxon>Nitrosospira</taxon>
    </lineage>
</organism>
<dbReference type="AlphaFoldDB" id="A0A1H8BLF5"/>
<reference evidence="2 3" key="1">
    <citation type="submission" date="2016-10" db="EMBL/GenBank/DDBJ databases">
        <authorList>
            <person name="de Groot N.N."/>
        </authorList>
    </citation>
    <scope>NUCLEOTIDE SEQUENCE [LARGE SCALE GENOMIC DNA]</scope>
    <source>
        <strain evidence="2 3">Nl18</strain>
    </source>
</reference>
<feature type="chain" id="PRO_5010311288" evidence="1">
    <location>
        <begin position="35"/>
        <end position="437"/>
    </location>
</feature>
<name>A0A1H8BLF5_9PROT</name>
<protein>
    <submittedName>
        <fullName evidence="2">Phosphate-selective porin OprO and OprP</fullName>
    </submittedName>
</protein>
<feature type="signal peptide" evidence="1">
    <location>
        <begin position="1"/>
        <end position="34"/>
    </location>
</feature>
<proteinExistence type="predicted"/>
<dbReference type="Gene3D" id="2.40.160.10">
    <property type="entry name" value="Porin"/>
    <property type="match status" value="1"/>
</dbReference>
<evidence type="ECO:0000313" key="3">
    <source>
        <dbReference type="Proteomes" id="UP000183898"/>
    </source>
</evidence>
<gene>
    <name evidence="2" type="ORF">SAMN05216404_101264</name>
</gene>
<dbReference type="InterPro" id="IPR023614">
    <property type="entry name" value="Porin_dom_sf"/>
</dbReference>
<evidence type="ECO:0000313" key="2">
    <source>
        <dbReference type="EMBL" id="SEM82707.1"/>
    </source>
</evidence>
<dbReference type="RefSeq" id="WP_254772549.1">
    <property type="nucleotide sequence ID" value="NZ_FOCT01000001.1"/>
</dbReference>
<accession>A0A1H8BLF5</accession>
<evidence type="ECO:0000256" key="1">
    <source>
        <dbReference type="SAM" id="SignalP"/>
    </source>
</evidence>
<dbReference type="InterPro" id="IPR010870">
    <property type="entry name" value="Porin_O/P"/>
</dbReference>
<dbReference type="SUPFAM" id="SSF56935">
    <property type="entry name" value="Porins"/>
    <property type="match status" value="1"/>
</dbReference>
<dbReference type="Proteomes" id="UP000183898">
    <property type="component" value="Unassembled WGS sequence"/>
</dbReference>
<keyword evidence="1" id="KW-0732">Signal</keyword>
<dbReference type="Pfam" id="PF07396">
    <property type="entry name" value="Porin_O_P"/>
    <property type="match status" value="1"/>
</dbReference>
<dbReference type="EMBL" id="FOCT01000001">
    <property type="protein sequence ID" value="SEM82707.1"/>
    <property type="molecule type" value="Genomic_DNA"/>
</dbReference>